<reference evidence="1 2" key="1">
    <citation type="submission" date="2020-08" db="EMBL/GenBank/DDBJ databases">
        <title>Sequencing the genomes of 1000 actinobacteria strains.</title>
        <authorList>
            <person name="Klenk H.-P."/>
        </authorList>
    </citation>
    <scope>NUCLEOTIDE SEQUENCE [LARGE SCALE GENOMIC DNA]</scope>
    <source>
        <strain evidence="1 2">DSM 45267</strain>
    </source>
</reference>
<gene>
    <name evidence="1" type="ORF">FB384_004900</name>
</gene>
<evidence type="ECO:0000313" key="2">
    <source>
        <dbReference type="Proteomes" id="UP000564573"/>
    </source>
</evidence>
<dbReference type="AlphaFoldDB" id="A0A839XTB3"/>
<evidence type="ECO:0000313" key="1">
    <source>
        <dbReference type="EMBL" id="MBB3665941.1"/>
    </source>
</evidence>
<dbReference type="EMBL" id="JACIBS010000009">
    <property type="protein sequence ID" value="MBB3665941.1"/>
    <property type="molecule type" value="Genomic_DNA"/>
</dbReference>
<name>A0A839XTB3_9PSEU</name>
<accession>A0A839XTB3</accession>
<dbReference type="RefSeq" id="WP_183787141.1">
    <property type="nucleotide sequence ID" value="NZ_JACIBS010000009.1"/>
</dbReference>
<sequence>MDVIELASKTLTDIFGTDRDGFDLNDPMQRMVVKYAEDYADARLEVQAIARRISKEFQLVADADIEITPSQPSDLHQRYMQERTRLDGLARTLRSFAGIYNQK</sequence>
<keyword evidence="2" id="KW-1185">Reference proteome</keyword>
<dbReference type="Proteomes" id="UP000564573">
    <property type="component" value="Unassembled WGS sequence"/>
</dbReference>
<proteinExistence type="predicted"/>
<comment type="caution">
    <text evidence="1">The sequence shown here is derived from an EMBL/GenBank/DDBJ whole genome shotgun (WGS) entry which is preliminary data.</text>
</comment>
<protein>
    <submittedName>
        <fullName evidence="1">Uncharacterized protein</fullName>
    </submittedName>
</protein>
<organism evidence="1 2">
    <name type="scientific">Prauserella sediminis</name>
    <dbReference type="NCBI Taxonomy" id="577680"/>
    <lineage>
        <taxon>Bacteria</taxon>
        <taxon>Bacillati</taxon>
        <taxon>Actinomycetota</taxon>
        <taxon>Actinomycetes</taxon>
        <taxon>Pseudonocardiales</taxon>
        <taxon>Pseudonocardiaceae</taxon>
        <taxon>Prauserella</taxon>
        <taxon>Prauserella salsuginis group</taxon>
    </lineage>
</organism>